<reference evidence="2" key="1">
    <citation type="submission" date="2020-12" db="EMBL/GenBank/DDBJ databases">
        <authorList>
            <consortium name="Molecular Ecology Group"/>
        </authorList>
    </citation>
    <scope>NUCLEOTIDE SEQUENCE</scope>
    <source>
        <strain evidence="2">TBG_1078</strain>
    </source>
</reference>
<proteinExistence type="predicted"/>
<comment type="caution">
    <text evidence="2">The sequence shown here is derived from an EMBL/GenBank/DDBJ whole genome shotgun (WGS) entry which is preliminary data.</text>
</comment>
<name>A0A811Y0R6_NYCPR</name>
<dbReference type="AlphaFoldDB" id="A0A811Y0R6"/>
<keyword evidence="3" id="KW-1185">Reference proteome</keyword>
<feature type="compositionally biased region" description="Basic and acidic residues" evidence="1">
    <location>
        <begin position="1"/>
        <end position="16"/>
    </location>
</feature>
<sequence>MLLEKRCPRTCSERGGPEGLRPWPHPSSAALTWVGAGPRGQGGGRMEPGLRVSSRTGRSRRHTPGHVKCPVLGPKSLGAQTVFRSCSVLNGSGLSPGIFLHVSACGLVHPELLGSAFLHNRPLQ</sequence>
<accession>A0A811Y0R6</accession>
<dbReference type="EMBL" id="CAJHUB010000661">
    <property type="protein sequence ID" value="CAD7671209.1"/>
    <property type="molecule type" value="Genomic_DNA"/>
</dbReference>
<feature type="compositionally biased region" description="Gly residues" evidence="1">
    <location>
        <begin position="37"/>
        <end position="46"/>
    </location>
</feature>
<gene>
    <name evidence="2" type="ORF">NYPRO_LOCUS4004</name>
</gene>
<evidence type="ECO:0000313" key="3">
    <source>
        <dbReference type="Proteomes" id="UP000645828"/>
    </source>
</evidence>
<protein>
    <submittedName>
        <fullName evidence="2">(raccoon dog) hypothetical protein</fullName>
    </submittedName>
</protein>
<evidence type="ECO:0000313" key="2">
    <source>
        <dbReference type="EMBL" id="CAD7671209.1"/>
    </source>
</evidence>
<feature type="region of interest" description="Disordered" evidence="1">
    <location>
        <begin position="1"/>
        <end position="71"/>
    </location>
</feature>
<organism evidence="2 3">
    <name type="scientific">Nyctereutes procyonoides</name>
    <name type="common">Raccoon dog</name>
    <name type="synonym">Canis procyonoides</name>
    <dbReference type="NCBI Taxonomy" id="34880"/>
    <lineage>
        <taxon>Eukaryota</taxon>
        <taxon>Metazoa</taxon>
        <taxon>Chordata</taxon>
        <taxon>Craniata</taxon>
        <taxon>Vertebrata</taxon>
        <taxon>Euteleostomi</taxon>
        <taxon>Mammalia</taxon>
        <taxon>Eutheria</taxon>
        <taxon>Laurasiatheria</taxon>
        <taxon>Carnivora</taxon>
        <taxon>Caniformia</taxon>
        <taxon>Canidae</taxon>
        <taxon>Nyctereutes</taxon>
    </lineage>
</organism>
<evidence type="ECO:0000256" key="1">
    <source>
        <dbReference type="SAM" id="MobiDB-lite"/>
    </source>
</evidence>
<dbReference type="Proteomes" id="UP000645828">
    <property type="component" value="Unassembled WGS sequence"/>
</dbReference>